<feature type="compositionally biased region" description="Basic and acidic residues" evidence="1">
    <location>
        <begin position="626"/>
        <end position="645"/>
    </location>
</feature>
<feature type="region of interest" description="Disordered" evidence="1">
    <location>
        <begin position="329"/>
        <end position="359"/>
    </location>
</feature>
<feature type="region of interest" description="Disordered" evidence="1">
    <location>
        <begin position="810"/>
        <end position="850"/>
    </location>
</feature>
<dbReference type="VEuPathDB" id="CryptoDB:Cvel_1389"/>
<feature type="region of interest" description="Disordered" evidence="1">
    <location>
        <begin position="920"/>
        <end position="986"/>
    </location>
</feature>
<name>A0A0G4HUY2_9ALVE</name>
<feature type="region of interest" description="Disordered" evidence="1">
    <location>
        <begin position="1448"/>
        <end position="1478"/>
    </location>
</feature>
<feature type="region of interest" description="Disordered" evidence="1">
    <location>
        <begin position="59"/>
        <end position="125"/>
    </location>
</feature>
<feature type="compositionally biased region" description="Basic and acidic residues" evidence="1">
    <location>
        <begin position="398"/>
        <end position="408"/>
    </location>
</feature>
<feature type="compositionally biased region" description="Low complexity" evidence="1">
    <location>
        <begin position="1124"/>
        <end position="1135"/>
    </location>
</feature>
<feature type="compositionally biased region" description="Polar residues" evidence="1">
    <location>
        <begin position="1357"/>
        <end position="1376"/>
    </location>
</feature>
<feature type="region of interest" description="Disordered" evidence="1">
    <location>
        <begin position="1081"/>
        <end position="1433"/>
    </location>
</feature>
<proteinExistence type="predicted"/>
<feature type="compositionally biased region" description="Basic and acidic residues" evidence="1">
    <location>
        <begin position="1185"/>
        <end position="1196"/>
    </location>
</feature>
<feature type="compositionally biased region" description="Low complexity" evidence="1">
    <location>
        <begin position="1037"/>
        <end position="1046"/>
    </location>
</feature>
<evidence type="ECO:0000313" key="2">
    <source>
        <dbReference type="EMBL" id="CEM48276.1"/>
    </source>
</evidence>
<feature type="compositionally biased region" description="Low complexity" evidence="1">
    <location>
        <begin position="927"/>
        <end position="945"/>
    </location>
</feature>
<feature type="region of interest" description="Disordered" evidence="1">
    <location>
        <begin position="1037"/>
        <end position="1069"/>
    </location>
</feature>
<feature type="compositionally biased region" description="Gly residues" evidence="1">
    <location>
        <begin position="1147"/>
        <end position="1162"/>
    </location>
</feature>
<feature type="compositionally biased region" description="Low complexity" evidence="1">
    <location>
        <begin position="1163"/>
        <end position="1176"/>
    </location>
</feature>
<organism evidence="2">
    <name type="scientific">Chromera velia CCMP2878</name>
    <dbReference type="NCBI Taxonomy" id="1169474"/>
    <lineage>
        <taxon>Eukaryota</taxon>
        <taxon>Sar</taxon>
        <taxon>Alveolata</taxon>
        <taxon>Colpodellida</taxon>
        <taxon>Chromeraceae</taxon>
        <taxon>Chromera</taxon>
    </lineage>
</organism>
<feature type="compositionally biased region" description="Low complexity" evidence="1">
    <location>
        <begin position="1312"/>
        <end position="1324"/>
    </location>
</feature>
<feature type="compositionally biased region" description="Polar residues" evidence="1">
    <location>
        <begin position="1325"/>
        <end position="1346"/>
    </location>
</feature>
<feature type="region of interest" description="Disordered" evidence="1">
    <location>
        <begin position="396"/>
        <end position="427"/>
    </location>
</feature>
<dbReference type="EMBL" id="CDMZ01003981">
    <property type="protein sequence ID" value="CEM48276.1"/>
    <property type="molecule type" value="Genomic_DNA"/>
</dbReference>
<feature type="region of interest" description="Disordered" evidence="1">
    <location>
        <begin position="616"/>
        <end position="645"/>
    </location>
</feature>
<feature type="compositionally biased region" description="Basic residues" evidence="1">
    <location>
        <begin position="1297"/>
        <end position="1307"/>
    </location>
</feature>
<feature type="compositionally biased region" description="Basic and acidic residues" evidence="1">
    <location>
        <begin position="1380"/>
        <end position="1392"/>
    </location>
</feature>
<feature type="compositionally biased region" description="Gly residues" evidence="1">
    <location>
        <begin position="1090"/>
        <end position="1099"/>
    </location>
</feature>
<reference evidence="2" key="1">
    <citation type="submission" date="2014-11" db="EMBL/GenBank/DDBJ databases">
        <authorList>
            <person name="Otto D Thomas"/>
            <person name="Naeem Raeece"/>
        </authorList>
    </citation>
    <scope>NUCLEOTIDE SEQUENCE</scope>
</reference>
<feature type="compositionally biased region" description="Basic and acidic residues" evidence="1">
    <location>
        <begin position="1286"/>
        <end position="1296"/>
    </location>
</feature>
<sequence>MAGNALNSPDEVILLCPYVSREVRVWWRPSSSNDSTKDVHTMAWWPARVERIMCERELQAQGQTPQGGHKSGGVVPPLSVDSGGKKGEMGVAAEETGDVQMGGTESEPRPGEEASGSSLRALGGEAVTVRPRTRFSSQVGLTLRVRYSNEEVEDVPWEDVEPWKLPVDFKSKDALGPLQPGEFVEILMDETEDLHLLFGMVVDVDNKKKNVYVSLPFHNEETACFPQSKCRRARVFDRVTLDWDYFRPEQHWRAGHIQSPLQLLRNGVKQYRKTKKDIDAKLKSVWISQHSLTVTTPLLLRSLLKHPEAVRPPGAPLIPPSPFLLEGEEEAEARAALSSSSSIERRGHLSSSADGSQQNYPAGCGGEGVAASVWGNGARCTFKGYLLPSPEEMAAEAARNEREGKDRVQSPAPKRRRQQQIGGAEGALLDAGDGKTLVLAAVEASSSLSLSPPPSPARKFITSRQKRDAAEALAALSTSCFIPILAPSASLSSSFAAPAASAIAELCDTKPSSAEPAGGGMERHPPKALKSLLESLEIVSRLPPGVWGEGKERSESGAIEDVKNMGGNGFLSFPSASAVSSSPSASSSSSSSYNDQAAERRAAVASVVRQLQGGVSRGPDEAFLVPHDDAGGEEKETKGKGKGELSAESVLQKVFSMSGEGGPLRSPVVTATACEVTAEGEPVGNRAVRWPGPPPLSLPDTHTHGGIVSQGHPSDGGRASLVARLAEDPFLPFPLFADTARAPLDDAGLPGLSLCDFARARPESGVLASSAFAPTLFSDDMPRGATRLDAGALELRRLCDFSRAMRVLSRSRTRTTPPFASSAAYAHTGGGGEEPQSANTTGDPPDDPILSTWDVRLTPEYAIVQDAHIHQANKAAAAADTVAAAAAAARQVAQAKSEGAEGGLPPSGLTVTLRGRRQQLADGSGGSLMPSASPSAAVSASVSGSTIQQQFNRPPAHPHRQRPSRIQSADTTEKGEKGRGRGAWVKEEEEYPVVPGGGAGALLPLSGPSLIPIDGETAAGAGGQPVPLQGLSVSAGAGPLGALHRPPAGPPPLRFPGGAGKSLSPQEVRKAAALEHIRKFQQQPQAQAGGVRGGGGGASGAPRRVSPRHSQQSQSPGFPLGPTSASSSSSSSSSSNGFIHPQAQSVGVGGRIDGGVNGGPAGGSVNAAAALADNPLIRPSPVGADEERASPDRSREGVGGPLSLSFSHEEPEAEDGQGPLIEDPPPQTDPSQLNNHQPPGPMNAHRLPSGPPTGAVEGAGAPPGPAAPRPSRSMRSRGPAQLPEVVPKELNQEPRYKRGRQPVRPRQHAPPQQSQTQTQTQLQQVASSSLEEQQDSISRFPSQAASEQAEGGGFAESIQNSVEPTNNHQQQEQVLSPQAERVEMYDGPEKQIPHHPHTRKIDEHQRAQTELASLAQRQNSPTAPQATRPSRSLSLTLDQIPDGAEAVGDAAAAAAAGGGSRRVSPRRAQAKEAATGAP</sequence>
<gene>
    <name evidence="2" type="ORF">Cvel_1389</name>
</gene>
<feature type="compositionally biased region" description="Low complexity" evidence="1">
    <location>
        <begin position="1269"/>
        <end position="1280"/>
    </location>
</feature>
<accession>A0A0G4HUY2</accession>
<evidence type="ECO:0000256" key="1">
    <source>
        <dbReference type="SAM" id="MobiDB-lite"/>
    </source>
</evidence>
<protein>
    <submittedName>
        <fullName evidence="2">Uncharacterized protein</fullName>
    </submittedName>
</protein>
<feature type="compositionally biased region" description="Polar residues" evidence="1">
    <location>
        <begin position="1408"/>
        <end position="1433"/>
    </location>
</feature>